<sequence>MASLSDDSLTHYWQQVRDTFAEELYTHFLQEEEGFGAVLEGGLKQRFLSDHVQLRDLLQKTDRASILLFAECLKAHVRFEERELFGWLEQHHSRLLAEAFISHS</sequence>
<evidence type="ECO:0000313" key="2">
    <source>
        <dbReference type="Proteomes" id="UP000640333"/>
    </source>
</evidence>
<dbReference type="RefSeq" id="WP_193951808.1">
    <property type="nucleotide sequence ID" value="NZ_JADEYS010000002.1"/>
</dbReference>
<dbReference type="Proteomes" id="UP000640333">
    <property type="component" value="Unassembled WGS sequence"/>
</dbReference>
<comment type="caution">
    <text evidence="1">The sequence shown here is derived from an EMBL/GenBank/DDBJ whole genome shotgun (WGS) entry which is preliminary data.</text>
</comment>
<organism evidence="1 2">
    <name type="scientific">Pontibacterium sinense</name>
    <dbReference type="NCBI Taxonomy" id="2781979"/>
    <lineage>
        <taxon>Bacteria</taxon>
        <taxon>Pseudomonadati</taxon>
        <taxon>Pseudomonadota</taxon>
        <taxon>Gammaproteobacteria</taxon>
        <taxon>Oceanospirillales</taxon>
        <taxon>Oceanospirillaceae</taxon>
        <taxon>Pontibacterium</taxon>
    </lineage>
</organism>
<name>A0A8J7FA68_9GAMM</name>
<keyword evidence="2" id="KW-1185">Reference proteome</keyword>
<proteinExistence type="predicted"/>
<dbReference type="EMBL" id="JADEYS010000002">
    <property type="protein sequence ID" value="MBE9396262.1"/>
    <property type="molecule type" value="Genomic_DNA"/>
</dbReference>
<evidence type="ECO:0008006" key="3">
    <source>
        <dbReference type="Google" id="ProtNLM"/>
    </source>
</evidence>
<evidence type="ECO:0000313" key="1">
    <source>
        <dbReference type="EMBL" id="MBE9396262.1"/>
    </source>
</evidence>
<protein>
    <recommendedName>
        <fullName evidence="3">Hemerythrin-like domain-containing protein</fullName>
    </recommendedName>
</protein>
<accession>A0A8J7FA68</accession>
<reference evidence="1" key="1">
    <citation type="submission" date="2020-10" db="EMBL/GenBank/DDBJ databases">
        <title>Bacterium isolated from coastal waters sediment.</title>
        <authorList>
            <person name="Chen R.-J."/>
            <person name="Lu D.-C."/>
            <person name="Zhu K.-L."/>
            <person name="Du Z.-J."/>
        </authorList>
    </citation>
    <scope>NUCLEOTIDE SEQUENCE</scope>
    <source>
        <strain evidence="1">N1Y112</strain>
    </source>
</reference>
<gene>
    <name evidence="1" type="ORF">IOQ59_03180</name>
</gene>
<dbReference type="AlphaFoldDB" id="A0A8J7FA68"/>